<accession>A0ABV6IML0</accession>
<dbReference type="EMBL" id="JBHLVZ010000001">
    <property type="protein sequence ID" value="MFC0383995.1"/>
    <property type="molecule type" value="Genomic_DNA"/>
</dbReference>
<dbReference type="Proteomes" id="UP001589789">
    <property type="component" value="Unassembled WGS sequence"/>
</dbReference>
<evidence type="ECO:0000313" key="2">
    <source>
        <dbReference type="EMBL" id="MFC0383995.1"/>
    </source>
</evidence>
<sequence>MSQPFDRVILGDVVLPDRVLPGGYVAVRGDTIAAIGQGEAPPAAATENHAGRLVFPGLVDGHMHTASSIGWPGIEGATQSAAAGGVTTCVDMPYDIPLPVTDAAILRDKVEWLHRLAHVDVALYGTIRKDAHGRGVVEAIAGLAEAGACSFKFSTYEYDAVRFPRIDPGLMREAFAEIAKTNLMVAVHNEDQELVMKLTAEAKAAGRTDPIMHCRTRPPLAENLANLAIFEIGLETGAHVHIAHSSLARGFAIAEDFRRAGARSSGEACLHYLCMTEEDVVRLEGFGKCNPPFRTADEVERMWDSLLAGKVAYISTDHAPWQRDRKIYQGDIFALGAGLTGMQSFAPVMFTLLEERGLPLTLMAKYCSAEPARYHGLAPKKGSIAVGGDADLCVIERGDFTFDQASIRDRPEFQHSAYHGRALRGRVAATYLRGRCVWDGEAVLAKPGDGRFVPRQNALPVALPDPVT</sequence>
<keyword evidence="3" id="KW-1185">Reference proteome</keyword>
<protein>
    <submittedName>
        <fullName evidence="2">Dihydroorotase family protein</fullName>
    </submittedName>
</protein>
<dbReference type="SUPFAM" id="SSF51556">
    <property type="entry name" value="Metallo-dependent hydrolases"/>
    <property type="match status" value="1"/>
</dbReference>
<dbReference type="PANTHER" id="PTHR43668">
    <property type="entry name" value="ALLANTOINASE"/>
    <property type="match status" value="1"/>
</dbReference>
<evidence type="ECO:0000313" key="3">
    <source>
        <dbReference type="Proteomes" id="UP001589789"/>
    </source>
</evidence>
<reference evidence="2 3" key="1">
    <citation type="submission" date="2024-09" db="EMBL/GenBank/DDBJ databases">
        <authorList>
            <person name="Sun Q."/>
            <person name="Mori K."/>
        </authorList>
    </citation>
    <scope>NUCLEOTIDE SEQUENCE [LARGE SCALE GENOMIC DNA]</scope>
    <source>
        <strain evidence="2 3">CCM 7468</strain>
    </source>
</reference>
<feature type="domain" description="Amidohydrolase-related" evidence="1">
    <location>
        <begin position="53"/>
        <end position="435"/>
    </location>
</feature>
<dbReference type="Gene3D" id="3.20.20.140">
    <property type="entry name" value="Metal-dependent hydrolases"/>
    <property type="match status" value="1"/>
</dbReference>
<name>A0ABV6IML0_9PROT</name>
<dbReference type="RefSeq" id="WP_377048008.1">
    <property type="nucleotide sequence ID" value="NZ_JBHLVZ010000001.1"/>
</dbReference>
<comment type="caution">
    <text evidence="2">The sequence shown here is derived from an EMBL/GenBank/DDBJ whole genome shotgun (WGS) entry which is preliminary data.</text>
</comment>
<dbReference type="InterPro" id="IPR011059">
    <property type="entry name" value="Metal-dep_hydrolase_composite"/>
</dbReference>
<dbReference type="SUPFAM" id="SSF51338">
    <property type="entry name" value="Composite domain of metallo-dependent hydrolases"/>
    <property type="match status" value="1"/>
</dbReference>
<gene>
    <name evidence="2" type="ORF">ACFFIC_00335</name>
</gene>
<dbReference type="Pfam" id="PF01979">
    <property type="entry name" value="Amidohydro_1"/>
    <property type="match status" value="1"/>
</dbReference>
<dbReference type="InterPro" id="IPR032466">
    <property type="entry name" value="Metal_Hydrolase"/>
</dbReference>
<proteinExistence type="predicted"/>
<dbReference type="InterPro" id="IPR006680">
    <property type="entry name" value="Amidohydro-rel"/>
</dbReference>
<organism evidence="2 3">
    <name type="scientific">Muricoccus vinaceus</name>
    <dbReference type="NCBI Taxonomy" id="424704"/>
    <lineage>
        <taxon>Bacteria</taxon>
        <taxon>Pseudomonadati</taxon>
        <taxon>Pseudomonadota</taxon>
        <taxon>Alphaproteobacteria</taxon>
        <taxon>Acetobacterales</taxon>
        <taxon>Roseomonadaceae</taxon>
        <taxon>Muricoccus</taxon>
    </lineage>
</organism>
<dbReference type="PANTHER" id="PTHR43668:SF2">
    <property type="entry name" value="ALLANTOINASE"/>
    <property type="match status" value="1"/>
</dbReference>
<dbReference type="Gene3D" id="2.30.40.10">
    <property type="entry name" value="Urease, subunit C, domain 1"/>
    <property type="match status" value="1"/>
</dbReference>
<evidence type="ECO:0000259" key="1">
    <source>
        <dbReference type="Pfam" id="PF01979"/>
    </source>
</evidence>
<dbReference type="InterPro" id="IPR050138">
    <property type="entry name" value="DHOase/Allantoinase_Hydrolase"/>
</dbReference>